<name>A0A9W9PK62_9EURO</name>
<feature type="domain" description="RING-type" evidence="6">
    <location>
        <begin position="144"/>
        <end position="185"/>
    </location>
</feature>
<evidence type="ECO:0000256" key="4">
    <source>
        <dbReference type="PROSITE-ProRule" id="PRU00175"/>
    </source>
</evidence>
<comment type="caution">
    <text evidence="7">The sequence shown here is derived from an EMBL/GenBank/DDBJ whole genome shotgun (WGS) entry which is preliminary data.</text>
</comment>
<dbReference type="PROSITE" id="PS50089">
    <property type="entry name" value="ZF_RING_2"/>
    <property type="match status" value="1"/>
</dbReference>
<dbReference type="AlphaFoldDB" id="A0A9W9PK62"/>
<keyword evidence="1" id="KW-0479">Metal-binding</keyword>
<evidence type="ECO:0000256" key="1">
    <source>
        <dbReference type="ARBA" id="ARBA00022723"/>
    </source>
</evidence>
<dbReference type="Proteomes" id="UP001150941">
    <property type="component" value="Unassembled WGS sequence"/>
</dbReference>
<evidence type="ECO:0000256" key="2">
    <source>
        <dbReference type="ARBA" id="ARBA00022771"/>
    </source>
</evidence>
<sequence>MEISKKPRRVSPLWQTSPSDLDPISEWRAWQALSVYFAVLLNRQIRRRWELENECLASRPLSHRLAKVSMPIIFLEPVPTLHRPCTAPTSNARAKYDPYNAPALEALKTKARLLRARLEKCKELASEIERRMLDPRVPFPTHFCHTCVVDGDVADILLTKCGHRVCHTCLSFGLDENGAYECSICIAPAQFVARSPLTRQRSSSEHISNASRRLLPSAKRASVLVAPVVRQR</sequence>
<keyword evidence="3" id="KW-0862">Zinc</keyword>
<keyword evidence="2 4" id="KW-0863">Zinc-finger</keyword>
<dbReference type="GO" id="GO:0008270">
    <property type="term" value="F:zinc ion binding"/>
    <property type="evidence" value="ECO:0007669"/>
    <property type="project" value="UniProtKB-KW"/>
</dbReference>
<dbReference type="InterPro" id="IPR017907">
    <property type="entry name" value="Znf_RING_CS"/>
</dbReference>
<dbReference type="GeneID" id="83199049"/>
<organism evidence="7 8">
    <name type="scientific">Penicillium chermesinum</name>
    <dbReference type="NCBI Taxonomy" id="63820"/>
    <lineage>
        <taxon>Eukaryota</taxon>
        <taxon>Fungi</taxon>
        <taxon>Dikarya</taxon>
        <taxon>Ascomycota</taxon>
        <taxon>Pezizomycotina</taxon>
        <taxon>Eurotiomycetes</taxon>
        <taxon>Eurotiomycetidae</taxon>
        <taxon>Eurotiales</taxon>
        <taxon>Aspergillaceae</taxon>
        <taxon>Penicillium</taxon>
    </lineage>
</organism>
<evidence type="ECO:0000313" key="7">
    <source>
        <dbReference type="EMBL" id="KAJ5247466.1"/>
    </source>
</evidence>
<dbReference type="EMBL" id="JAPQKS010000002">
    <property type="protein sequence ID" value="KAJ5247466.1"/>
    <property type="molecule type" value="Genomic_DNA"/>
</dbReference>
<evidence type="ECO:0000259" key="6">
    <source>
        <dbReference type="PROSITE" id="PS50089"/>
    </source>
</evidence>
<dbReference type="InterPro" id="IPR001841">
    <property type="entry name" value="Znf_RING"/>
</dbReference>
<evidence type="ECO:0000313" key="8">
    <source>
        <dbReference type="Proteomes" id="UP001150941"/>
    </source>
</evidence>
<dbReference type="SUPFAM" id="SSF57850">
    <property type="entry name" value="RING/U-box"/>
    <property type="match status" value="1"/>
</dbReference>
<accession>A0A9W9PK62</accession>
<feature type="coiled-coil region" evidence="5">
    <location>
        <begin position="104"/>
        <end position="131"/>
    </location>
</feature>
<dbReference type="PROSITE" id="PS00518">
    <property type="entry name" value="ZF_RING_1"/>
    <property type="match status" value="1"/>
</dbReference>
<keyword evidence="5" id="KW-0175">Coiled coil</keyword>
<reference evidence="7" key="1">
    <citation type="submission" date="2022-11" db="EMBL/GenBank/DDBJ databases">
        <authorList>
            <person name="Petersen C."/>
        </authorList>
    </citation>
    <scope>NUCLEOTIDE SEQUENCE</scope>
    <source>
        <strain evidence="7">IBT 19713</strain>
    </source>
</reference>
<evidence type="ECO:0000256" key="3">
    <source>
        <dbReference type="ARBA" id="ARBA00022833"/>
    </source>
</evidence>
<protein>
    <recommendedName>
        <fullName evidence="6">RING-type domain-containing protein</fullName>
    </recommendedName>
</protein>
<dbReference type="RefSeq" id="XP_058334887.1">
    <property type="nucleotide sequence ID" value="XM_058471746.1"/>
</dbReference>
<gene>
    <name evidence="7" type="ORF">N7468_002449</name>
</gene>
<reference evidence="7" key="2">
    <citation type="journal article" date="2023" name="IMA Fungus">
        <title>Comparative genomic study of the Penicillium genus elucidates a diverse pangenome and 15 lateral gene transfer events.</title>
        <authorList>
            <person name="Petersen C."/>
            <person name="Sorensen T."/>
            <person name="Nielsen M.R."/>
            <person name="Sondergaard T.E."/>
            <person name="Sorensen J.L."/>
            <person name="Fitzpatrick D.A."/>
            <person name="Frisvad J.C."/>
            <person name="Nielsen K.L."/>
        </authorList>
    </citation>
    <scope>NUCLEOTIDE SEQUENCE</scope>
    <source>
        <strain evidence="7">IBT 19713</strain>
    </source>
</reference>
<evidence type="ECO:0000256" key="5">
    <source>
        <dbReference type="SAM" id="Coils"/>
    </source>
</evidence>
<dbReference type="OrthoDB" id="4359472at2759"/>
<proteinExistence type="predicted"/>
<keyword evidence="8" id="KW-1185">Reference proteome</keyword>